<proteinExistence type="predicted"/>
<evidence type="ECO:0000313" key="2">
    <source>
        <dbReference type="EMBL" id="PQB03147.1"/>
    </source>
</evidence>
<evidence type="ECO:0000259" key="1">
    <source>
        <dbReference type="Pfam" id="PF00027"/>
    </source>
</evidence>
<organism evidence="2 3">
    <name type="scientific">Polaribacter filamentus</name>
    <dbReference type="NCBI Taxonomy" id="53483"/>
    <lineage>
        <taxon>Bacteria</taxon>
        <taxon>Pseudomonadati</taxon>
        <taxon>Bacteroidota</taxon>
        <taxon>Flavobacteriia</taxon>
        <taxon>Flavobacteriales</taxon>
        <taxon>Flavobacteriaceae</taxon>
    </lineage>
</organism>
<dbReference type="EMBL" id="MQUA01000014">
    <property type="protein sequence ID" value="PQB03147.1"/>
    <property type="molecule type" value="Genomic_DNA"/>
</dbReference>
<dbReference type="OrthoDB" id="663011at2"/>
<accession>A0A2S7KKK3</accession>
<sequence>MDTQFKNIHKVISTYIDISDEEWARYSLMLEVKEIKKKSIILSEGIICREVFFINKGLLRIFFVDNNGEEKMFHFALEKTFATDYKSFLKEILSNYSIQAMEDTQVLVMSLDMILGGYKMITNGEKLGRLLAEDYFFMFNDKIQAMYTQNPLERYNDLTSSFPKIFQRVPQHVIASYLNISSVHLSRLINAS</sequence>
<reference evidence="2 3" key="1">
    <citation type="submission" date="2016-11" db="EMBL/GenBank/DDBJ databases">
        <title>Trade-off between light-utilization and light-protection in marine flavobacteria.</title>
        <authorList>
            <person name="Kumagai Y."/>
        </authorList>
    </citation>
    <scope>NUCLEOTIDE SEQUENCE [LARGE SCALE GENOMIC DNA]</scope>
    <source>
        <strain evidence="2 3">ATCC 700397</strain>
    </source>
</reference>
<dbReference type="InterPro" id="IPR014710">
    <property type="entry name" value="RmlC-like_jellyroll"/>
</dbReference>
<protein>
    <recommendedName>
        <fullName evidence="1">Cyclic nucleotide-binding domain-containing protein</fullName>
    </recommendedName>
</protein>
<comment type="caution">
    <text evidence="2">The sequence shown here is derived from an EMBL/GenBank/DDBJ whole genome shotgun (WGS) entry which is preliminary data.</text>
</comment>
<evidence type="ECO:0000313" key="3">
    <source>
        <dbReference type="Proteomes" id="UP000239522"/>
    </source>
</evidence>
<dbReference type="AlphaFoldDB" id="A0A2S7KKK3"/>
<dbReference type="InterPro" id="IPR000595">
    <property type="entry name" value="cNMP-bd_dom"/>
</dbReference>
<feature type="domain" description="Cyclic nucleotide-binding" evidence="1">
    <location>
        <begin position="33"/>
        <end position="113"/>
    </location>
</feature>
<dbReference type="InterPro" id="IPR018490">
    <property type="entry name" value="cNMP-bd_dom_sf"/>
</dbReference>
<dbReference type="Gene3D" id="2.60.120.10">
    <property type="entry name" value="Jelly Rolls"/>
    <property type="match status" value="1"/>
</dbReference>
<name>A0A2S7KKK3_9FLAO</name>
<dbReference type="Proteomes" id="UP000239522">
    <property type="component" value="Unassembled WGS sequence"/>
</dbReference>
<dbReference type="RefSeq" id="WP_104811083.1">
    <property type="nucleotide sequence ID" value="NZ_MQUA01000014.1"/>
</dbReference>
<dbReference type="Pfam" id="PF00027">
    <property type="entry name" value="cNMP_binding"/>
    <property type="match status" value="1"/>
</dbReference>
<dbReference type="SUPFAM" id="SSF51206">
    <property type="entry name" value="cAMP-binding domain-like"/>
    <property type="match status" value="1"/>
</dbReference>
<keyword evidence="3" id="KW-1185">Reference proteome</keyword>
<gene>
    <name evidence="2" type="ORF">BST83_17650</name>
</gene>